<protein>
    <submittedName>
        <fullName evidence="2">Uncharacterized protein</fullName>
    </submittedName>
</protein>
<dbReference type="RefSeq" id="XP_062623219.1">
    <property type="nucleotide sequence ID" value="XM_062767235.1"/>
</dbReference>
<name>A0AAF1BFB8_9TREE</name>
<evidence type="ECO:0000256" key="1">
    <source>
        <dbReference type="SAM" id="MobiDB-lite"/>
    </source>
</evidence>
<reference evidence="2" key="1">
    <citation type="submission" date="2023-10" db="EMBL/GenBank/DDBJ databases">
        <authorList>
            <person name="Noh H."/>
        </authorList>
    </citation>
    <scope>NUCLEOTIDE SEQUENCE</scope>
    <source>
        <strain evidence="2">DUCC4014</strain>
    </source>
</reference>
<dbReference type="GeneID" id="87804032"/>
<accession>A0AAF1BFB8</accession>
<dbReference type="Proteomes" id="UP000827549">
    <property type="component" value="Chromosome 1"/>
</dbReference>
<dbReference type="EMBL" id="CP086714">
    <property type="protein sequence ID" value="WOO77187.1"/>
    <property type="molecule type" value="Genomic_DNA"/>
</dbReference>
<proteinExistence type="predicted"/>
<sequence>MASMSHANGFALPSLPNTSTSSLLDAVVGGRTQPAAGAPQLGRLAEEPLGDASARVNHRAGNHHHNNGGNGAPQQSEADVAELERKLEKRRSLIPHLESELAALEAQIKEAEARLSRAQASNSPTKS</sequence>
<keyword evidence="3" id="KW-1185">Reference proteome</keyword>
<gene>
    <name evidence="2" type="ORF">LOC62_01G000774</name>
</gene>
<feature type="compositionally biased region" description="Basic residues" evidence="1">
    <location>
        <begin position="56"/>
        <end position="66"/>
    </location>
</feature>
<feature type="compositionally biased region" description="Low complexity" evidence="1">
    <location>
        <begin position="12"/>
        <end position="24"/>
    </location>
</feature>
<evidence type="ECO:0000313" key="3">
    <source>
        <dbReference type="Proteomes" id="UP000827549"/>
    </source>
</evidence>
<evidence type="ECO:0000313" key="2">
    <source>
        <dbReference type="EMBL" id="WOO77187.1"/>
    </source>
</evidence>
<feature type="region of interest" description="Disordered" evidence="1">
    <location>
        <begin position="1"/>
        <end position="84"/>
    </location>
</feature>
<organism evidence="2 3">
    <name type="scientific">Vanrija pseudolonga</name>
    <dbReference type="NCBI Taxonomy" id="143232"/>
    <lineage>
        <taxon>Eukaryota</taxon>
        <taxon>Fungi</taxon>
        <taxon>Dikarya</taxon>
        <taxon>Basidiomycota</taxon>
        <taxon>Agaricomycotina</taxon>
        <taxon>Tremellomycetes</taxon>
        <taxon>Trichosporonales</taxon>
        <taxon>Trichosporonaceae</taxon>
        <taxon>Vanrija</taxon>
    </lineage>
</organism>
<dbReference type="AlphaFoldDB" id="A0AAF1BFB8"/>